<gene>
    <name evidence="1" type="ORF">M9H77_30755</name>
</gene>
<evidence type="ECO:0000313" key="1">
    <source>
        <dbReference type="EMBL" id="KAI5653568.1"/>
    </source>
</evidence>
<dbReference type="Proteomes" id="UP001060085">
    <property type="component" value="Linkage Group LG07"/>
</dbReference>
<reference evidence="2" key="1">
    <citation type="journal article" date="2023" name="Nat. Plants">
        <title>Single-cell RNA sequencing provides a high-resolution roadmap for understanding the multicellular compartmentation of specialized metabolism.</title>
        <authorList>
            <person name="Sun S."/>
            <person name="Shen X."/>
            <person name="Li Y."/>
            <person name="Li Y."/>
            <person name="Wang S."/>
            <person name="Li R."/>
            <person name="Zhang H."/>
            <person name="Shen G."/>
            <person name="Guo B."/>
            <person name="Wei J."/>
            <person name="Xu J."/>
            <person name="St-Pierre B."/>
            <person name="Chen S."/>
            <person name="Sun C."/>
        </authorList>
    </citation>
    <scope>NUCLEOTIDE SEQUENCE [LARGE SCALE GENOMIC DNA]</scope>
</reference>
<organism evidence="1 2">
    <name type="scientific">Catharanthus roseus</name>
    <name type="common">Madagascar periwinkle</name>
    <name type="synonym">Vinca rosea</name>
    <dbReference type="NCBI Taxonomy" id="4058"/>
    <lineage>
        <taxon>Eukaryota</taxon>
        <taxon>Viridiplantae</taxon>
        <taxon>Streptophyta</taxon>
        <taxon>Embryophyta</taxon>
        <taxon>Tracheophyta</taxon>
        <taxon>Spermatophyta</taxon>
        <taxon>Magnoliopsida</taxon>
        <taxon>eudicotyledons</taxon>
        <taxon>Gunneridae</taxon>
        <taxon>Pentapetalae</taxon>
        <taxon>asterids</taxon>
        <taxon>lamiids</taxon>
        <taxon>Gentianales</taxon>
        <taxon>Apocynaceae</taxon>
        <taxon>Rauvolfioideae</taxon>
        <taxon>Vinceae</taxon>
        <taxon>Catharanthinae</taxon>
        <taxon>Catharanthus</taxon>
    </lineage>
</organism>
<evidence type="ECO:0000313" key="2">
    <source>
        <dbReference type="Proteomes" id="UP001060085"/>
    </source>
</evidence>
<proteinExistence type="predicted"/>
<comment type="caution">
    <text evidence="1">The sequence shown here is derived from an EMBL/GenBank/DDBJ whole genome shotgun (WGS) entry which is preliminary data.</text>
</comment>
<sequence>MLLMSFRKVAAELIAVFLCITARSAISVLVAASTAAANPIAILSQPIELCRILGNCQITLSQLLKLILSLLTNPPRYIYGWFLSARALEALSHQSFAIPRSRNAANVTLRASSYLRVS</sequence>
<protein>
    <submittedName>
        <fullName evidence="1">Uncharacterized protein</fullName>
    </submittedName>
</protein>
<keyword evidence="2" id="KW-1185">Reference proteome</keyword>
<accession>A0ACC0A0E9</accession>
<name>A0ACC0A0E9_CATRO</name>
<dbReference type="EMBL" id="CM044707">
    <property type="protein sequence ID" value="KAI5653568.1"/>
    <property type="molecule type" value="Genomic_DNA"/>
</dbReference>